<dbReference type="InterPro" id="IPR016205">
    <property type="entry name" value="Glycerol_DH"/>
</dbReference>
<evidence type="ECO:0000256" key="12">
    <source>
        <dbReference type="PIRSR" id="PIRSR000112-3"/>
    </source>
</evidence>
<dbReference type="Gene3D" id="3.40.50.1970">
    <property type="match status" value="1"/>
</dbReference>
<dbReference type="OrthoDB" id="9763580at2"/>
<feature type="binding site" evidence="12">
    <location>
        <position position="128"/>
    </location>
    <ligand>
        <name>NAD(+)</name>
        <dbReference type="ChEBI" id="CHEBI:57540"/>
    </ligand>
</feature>
<dbReference type="EMBL" id="CP009286">
    <property type="protein sequence ID" value="AIQ62507.1"/>
    <property type="molecule type" value="Genomic_DNA"/>
</dbReference>
<accession>A0A089LNR9</accession>
<evidence type="ECO:0000256" key="5">
    <source>
        <dbReference type="ARBA" id="ARBA00023002"/>
    </source>
</evidence>
<gene>
    <name evidence="13" type="ORF">PSTEL_04720</name>
</gene>
<keyword evidence="4" id="KW-0521">NADP</keyword>
<dbReference type="PIRSF" id="PIRSF000112">
    <property type="entry name" value="Glycerol_dehydrogenase"/>
    <property type="match status" value="1"/>
</dbReference>
<keyword evidence="1" id="KW-0963">Cytoplasm</keyword>
<feature type="binding site" evidence="10">
    <location>
        <position position="171"/>
    </location>
    <ligand>
        <name>glycerol</name>
        <dbReference type="ChEBI" id="CHEBI:17754"/>
    </ligand>
</feature>
<keyword evidence="6 12" id="KW-0520">NAD</keyword>
<name>A0A089LNR9_9BACL</name>
<feature type="binding site" evidence="10">
    <location>
        <position position="250"/>
    </location>
    <ligand>
        <name>glycerol</name>
        <dbReference type="ChEBI" id="CHEBI:17754"/>
    </ligand>
</feature>
<feature type="binding site" evidence="10">
    <location>
        <position position="266"/>
    </location>
    <ligand>
        <name>glycerol</name>
        <dbReference type="ChEBI" id="CHEBI:17754"/>
    </ligand>
</feature>
<keyword evidence="10" id="KW-0862">Zinc</keyword>
<evidence type="ECO:0000313" key="13">
    <source>
        <dbReference type="EMBL" id="AIQ62507.1"/>
    </source>
</evidence>
<dbReference type="PANTHER" id="PTHR43616">
    <property type="entry name" value="GLYCEROL DEHYDROGENASE"/>
    <property type="match status" value="1"/>
</dbReference>
<protein>
    <submittedName>
        <fullName evidence="13">Glycerol dehydrogenase</fullName>
    </submittedName>
</protein>
<feature type="binding site" evidence="12">
    <location>
        <position position="134"/>
    </location>
    <ligand>
        <name>NAD(+)</name>
        <dbReference type="ChEBI" id="CHEBI:57540"/>
    </ligand>
</feature>
<dbReference type="GO" id="GO:0016614">
    <property type="term" value="F:oxidoreductase activity, acting on CH-OH group of donors"/>
    <property type="evidence" value="ECO:0007669"/>
    <property type="project" value="InterPro"/>
</dbReference>
<dbReference type="GO" id="GO:0046872">
    <property type="term" value="F:metal ion binding"/>
    <property type="evidence" value="ECO:0007669"/>
    <property type="project" value="UniProtKB-KW"/>
</dbReference>
<evidence type="ECO:0000313" key="14">
    <source>
        <dbReference type="Proteomes" id="UP000029507"/>
    </source>
</evidence>
<keyword evidence="2" id="KW-0444">Lipid biosynthesis</keyword>
<dbReference type="HOGENOM" id="CLU_038362_0_1_9"/>
<dbReference type="Proteomes" id="UP000029507">
    <property type="component" value="Chromosome"/>
</dbReference>
<dbReference type="Gene3D" id="1.20.1090.10">
    <property type="entry name" value="Dehydroquinate synthase-like - alpha domain"/>
    <property type="match status" value="1"/>
</dbReference>
<reference evidence="13 14" key="1">
    <citation type="submission" date="2014-08" db="EMBL/GenBank/DDBJ databases">
        <title>Comparative genomics of the Paenibacillus odorifer group.</title>
        <authorList>
            <person name="den Bakker H.C."/>
            <person name="Tsai Y.-C."/>
            <person name="Martin N."/>
            <person name="Korlach J."/>
            <person name="Wiedmann M."/>
        </authorList>
    </citation>
    <scope>NUCLEOTIDE SEQUENCE [LARGE SCALE GENOMIC DNA]</scope>
    <source>
        <strain evidence="13 14">DSM 14472</strain>
    </source>
</reference>
<feature type="binding site" evidence="12">
    <location>
        <begin position="97"/>
        <end position="101"/>
    </location>
    <ligand>
        <name>NAD(+)</name>
        <dbReference type="ChEBI" id="CHEBI:57540"/>
    </ligand>
</feature>
<proteinExistence type="predicted"/>
<evidence type="ECO:0000256" key="6">
    <source>
        <dbReference type="ARBA" id="ARBA00023027"/>
    </source>
</evidence>
<evidence type="ECO:0000256" key="9">
    <source>
        <dbReference type="ARBA" id="ARBA00023264"/>
    </source>
</evidence>
<keyword evidence="9" id="KW-1208">Phospholipid metabolism</keyword>
<evidence type="ECO:0000256" key="11">
    <source>
        <dbReference type="PIRSR" id="PIRSR000112-2"/>
    </source>
</evidence>
<dbReference type="GO" id="GO:0008654">
    <property type="term" value="P:phospholipid biosynthetic process"/>
    <property type="evidence" value="ECO:0007669"/>
    <property type="project" value="UniProtKB-KW"/>
</dbReference>
<keyword evidence="3 10" id="KW-0479">Metal-binding</keyword>
<keyword evidence="14" id="KW-1185">Reference proteome</keyword>
<keyword evidence="7" id="KW-0443">Lipid metabolism</keyword>
<keyword evidence="8" id="KW-0594">Phospholipid biosynthesis</keyword>
<dbReference type="CDD" id="cd08174">
    <property type="entry name" value="G1PDH-like"/>
    <property type="match status" value="1"/>
</dbReference>
<dbReference type="InterPro" id="IPR032837">
    <property type="entry name" value="G1PDH"/>
</dbReference>
<evidence type="ECO:0000256" key="2">
    <source>
        <dbReference type="ARBA" id="ARBA00022516"/>
    </source>
</evidence>
<evidence type="ECO:0000256" key="7">
    <source>
        <dbReference type="ARBA" id="ARBA00023098"/>
    </source>
</evidence>
<dbReference type="SUPFAM" id="SSF56796">
    <property type="entry name" value="Dehydroquinate synthase-like"/>
    <property type="match status" value="1"/>
</dbReference>
<keyword evidence="5" id="KW-0560">Oxidoreductase</keyword>
<dbReference type="RefSeq" id="WP_038693761.1">
    <property type="nucleotide sequence ID" value="NZ_CP009286.1"/>
</dbReference>
<evidence type="ECO:0000256" key="10">
    <source>
        <dbReference type="PIRSR" id="PIRSR000112-1"/>
    </source>
</evidence>
<organism evidence="13 14">
    <name type="scientific">Paenibacillus stellifer</name>
    <dbReference type="NCBI Taxonomy" id="169760"/>
    <lineage>
        <taxon>Bacteria</taxon>
        <taxon>Bacillati</taxon>
        <taxon>Bacillota</taxon>
        <taxon>Bacilli</taxon>
        <taxon>Bacillales</taxon>
        <taxon>Paenibacillaceae</taxon>
        <taxon>Paenibacillus</taxon>
    </lineage>
</organism>
<dbReference type="KEGG" id="pste:PSTEL_04720"/>
<evidence type="ECO:0000256" key="1">
    <source>
        <dbReference type="ARBA" id="ARBA00022490"/>
    </source>
</evidence>
<dbReference type="AlphaFoldDB" id="A0A089LNR9"/>
<dbReference type="STRING" id="169760.PSTEL_04720"/>
<comment type="cofactor">
    <cofactor evidence="10">
        <name>Zn(2+)</name>
        <dbReference type="ChEBI" id="CHEBI:29105"/>
    </cofactor>
    <text evidence="10">Binds 1 zinc ion per subunit.</text>
</comment>
<dbReference type="PANTHER" id="PTHR43616:SF5">
    <property type="entry name" value="GLYCEROL DEHYDROGENASE 1"/>
    <property type="match status" value="1"/>
</dbReference>
<sequence>MKHSNEIAIPALLEVDDQVLSRFGALIGKAGISRVVLFFGDGIRHLCEPQIMESLKEQPRLEVLDNRDVLDNSLESITSTAFSLPAHTEAVVGIGGGKALDIAKYTAFLNGLPFISVPTSVAHDGFASSGCSLYVQDRRTSVPARMPYGILVDLELIRSSPVQFLYSGLGDIVSKIPAVIDWRFEESHGLTRVNDFAVMMAKKSVNSIVRMPYTDIREFFFIKEIVDSLMLSGIAMEIAGSSAPASGSEHLISHALDQLVEKPQLHGIQVGVAAYLMCLVQEHRVERVRKFLTGTGFFDFVATLGMKREDFEQAIELAPSIKPSRRTYLHLPEMRDKALRLLRSDETLQRILS</sequence>
<evidence type="ECO:0000256" key="8">
    <source>
        <dbReference type="ARBA" id="ARBA00023209"/>
    </source>
</evidence>
<evidence type="ECO:0000256" key="3">
    <source>
        <dbReference type="ARBA" id="ARBA00022723"/>
    </source>
</evidence>
<dbReference type="Pfam" id="PF13685">
    <property type="entry name" value="Fe-ADH_2"/>
    <property type="match status" value="1"/>
</dbReference>
<evidence type="ECO:0000256" key="4">
    <source>
        <dbReference type="ARBA" id="ARBA00022857"/>
    </source>
</evidence>
<feature type="binding site" evidence="11">
    <location>
        <position position="124"/>
    </location>
    <ligand>
        <name>glycerol</name>
        <dbReference type="ChEBI" id="CHEBI:17754"/>
    </ligand>
</feature>